<sequence length="785" mass="86049">MTYLPHRRVLCGLFLVCTLTLVRAQVSQRDAAVTFQSDWPVGDVRRCLDRARRDNLTVIPLEVLPGLGWDNLQNLEAGQVVVYNYSQCKLTNDGRLLIPDTVFTVPLKTSELETFAELIDHWHNTSSLTSDTINVQAGLSLPGMSISGKFSREHEQLKSKQIEDKAVTVRVQLRYTRYESKLQPDAQLSPQFKSRVLRIGAFVELNQTEQAGYEAQLIVRDFGTHVLTSLTAGAAIVKDDYLRREFVESHSEDKTAILASASASFFGVFSAGASYSHKTDNKVDDMYNKSMTHSYIKSLGGSIILAEKMTLNQWSEGVDLNLVAMDRAGDPLYFLITPQAFPELPGSTVAEVEKQIRHAIEIYYQMNIIPGCTKLGSPKFSVSANFDDGSCTARPTNNTFGGVYQTCTVSGEYLSYNPCTGLDQVNPKTGSHSCPAAYTAVRVHQGSKRGHAESVRRCHSCGLFGLFHCCHTDQYQATANYQTFWCAATGPVPPESGYRFGGVFTSTSINLVTGDKGCPPGFYARKMFTDMSVCISDDFELDTAFSVQFGGFFSCDMGNPLASAGVHPVGSNGGDGKLKAPAPNSLQSFMARTSGPESWPSRCPDGYSQHLATQDMGCAIHYCVESGALSGPYLPPVKRPPFMQKPDTELDHKDNLVMFDMDTQMWMKNEKAREFLKHMKQEPGFKSSLGEENDGSSGISAGAASGISIACTLALVGLSTLAVFTYRRRQTLAARFRRTSPYRSLSAEEETTESLNPHAGDYGAVSSLPQSTVPASEDQPQIVVR</sequence>
<keyword evidence="2" id="KW-0472">Membrane</keyword>
<evidence type="ECO:0000256" key="3">
    <source>
        <dbReference type="SAM" id="SignalP"/>
    </source>
</evidence>
<keyword evidence="3" id="KW-0732">Signal</keyword>
<dbReference type="GO" id="GO:0030670">
    <property type="term" value="C:phagocytic vesicle membrane"/>
    <property type="evidence" value="ECO:0007669"/>
    <property type="project" value="UniProtKB-SubCell"/>
</dbReference>
<gene>
    <name evidence="5" type="ORF">PoB_007152800</name>
</gene>
<dbReference type="InterPro" id="IPR039707">
    <property type="entry name" value="MPEG1"/>
</dbReference>
<keyword evidence="2" id="KW-1133">Transmembrane helix</keyword>
<reference evidence="5 6" key="1">
    <citation type="journal article" date="2021" name="Elife">
        <title>Chloroplast acquisition without the gene transfer in kleptoplastic sea slugs, Plakobranchus ocellatus.</title>
        <authorList>
            <person name="Maeda T."/>
            <person name="Takahashi S."/>
            <person name="Yoshida T."/>
            <person name="Shimamura S."/>
            <person name="Takaki Y."/>
            <person name="Nagai Y."/>
            <person name="Toyoda A."/>
            <person name="Suzuki Y."/>
            <person name="Arimoto A."/>
            <person name="Ishii H."/>
            <person name="Satoh N."/>
            <person name="Nishiyama T."/>
            <person name="Hasebe M."/>
            <person name="Maruyama T."/>
            <person name="Minagawa J."/>
            <person name="Obokata J."/>
            <person name="Shigenobu S."/>
        </authorList>
    </citation>
    <scope>NUCLEOTIDE SEQUENCE [LARGE SCALE GENOMIC DNA]</scope>
</reference>
<dbReference type="Pfam" id="PF01823">
    <property type="entry name" value="MACPF"/>
    <property type="match status" value="1"/>
</dbReference>
<accession>A0AAV4DLV8</accession>
<keyword evidence="2" id="KW-0812">Transmembrane</keyword>
<dbReference type="CDD" id="cd22579">
    <property type="entry name" value="MPEG1_P2"/>
    <property type="match status" value="1"/>
</dbReference>
<protein>
    <submittedName>
        <fullName evidence="5">Reverse transcriptase</fullName>
    </submittedName>
</protein>
<feature type="chain" id="PRO_5043652027" evidence="3">
    <location>
        <begin position="25"/>
        <end position="785"/>
    </location>
</feature>
<keyword evidence="5" id="KW-0808">Transferase</keyword>
<evidence type="ECO:0000313" key="6">
    <source>
        <dbReference type="Proteomes" id="UP000735302"/>
    </source>
</evidence>
<feature type="domain" description="MACPF" evidence="4">
    <location>
        <begin position="48"/>
        <end position="367"/>
    </location>
</feature>
<dbReference type="SMART" id="SM00457">
    <property type="entry name" value="MACPF"/>
    <property type="match status" value="1"/>
</dbReference>
<dbReference type="PANTHER" id="PTHR31463">
    <property type="entry name" value="MACROPHAGE-EXPRESSED GENE 1 PROTEIN"/>
    <property type="match status" value="1"/>
</dbReference>
<dbReference type="AlphaFoldDB" id="A0AAV4DLV8"/>
<evidence type="ECO:0000256" key="1">
    <source>
        <dbReference type="SAM" id="MobiDB-lite"/>
    </source>
</evidence>
<dbReference type="PANTHER" id="PTHR31463:SF1">
    <property type="entry name" value="MACROPHAGE-EXPRESSED GENE 1 PROTEIN"/>
    <property type="match status" value="1"/>
</dbReference>
<evidence type="ECO:0000313" key="5">
    <source>
        <dbReference type="EMBL" id="GFO45023.1"/>
    </source>
</evidence>
<dbReference type="InterPro" id="IPR020864">
    <property type="entry name" value="MACPF"/>
</dbReference>
<keyword evidence="5" id="KW-0695">RNA-directed DNA polymerase</keyword>
<evidence type="ECO:0000259" key="4">
    <source>
        <dbReference type="PROSITE" id="PS51412"/>
    </source>
</evidence>
<comment type="caution">
    <text evidence="5">The sequence shown here is derived from an EMBL/GenBank/DDBJ whole genome shotgun (WGS) entry which is preliminary data.</text>
</comment>
<dbReference type="EMBL" id="BLXT01007988">
    <property type="protein sequence ID" value="GFO45023.1"/>
    <property type="molecule type" value="Genomic_DNA"/>
</dbReference>
<feature type="transmembrane region" description="Helical" evidence="2">
    <location>
        <begin position="703"/>
        <end position="726"/>
    </location>
</feature>
<dbReference type="Proteomes" id="UP000735302">
    <property type="component" value="Unassembled WGS sequence"/>
</dbReference>
<evidence type="ECO:0000256" key="2">
    <source>
        <dbReference type="SAM" id="Phobius"/>
    </source>
</evidence>
<keyword evidence="6" id="KW-1185">Reference proteome</keyword>
<name>A0AAV4DLV8_9GAST</name>
<feature type="signal peptide" evidence="3">
    <location>
        <begin position="1"/>
        <end position="24"/>
    </location>
</feature>
<organism evidence="5 6">
    <name type="scientific">Plakobranchus ocellatus</name>
    <dbReference type="NCBI Taxonomy" id="259542"/>
    <lineage>
        <taxon>Eukaryota</taxon>
        <taxon>Metazoa</taxon>
        <taxon>Spiralia</taxon>
        <taxon>Lophotrochozoa</taxon>
        <taxon>Mollusca</taxon>
        <taxon>Gastropoda</taxon>
        <taxon>Heterobranchia</taxon>
        <taxon>Euthyneura</taxon>
        <taxon>Panpulmonata</taxon>
        <taxon>Sacoglossa</taxon>
        <taxon>Placobranchoidea</taxon>
        <taxon>Plakobranchidae</taxon>
        <taxon>Plakobranchus</taxon>
    </lineage>
</organism>
<dbReference type="PROSITE" id="PS51412">
    <property type="entry name" value="MACPF_2"/>
    <property type="match status" value="1"/>
</dbReference>
<dbReference type="GO" id="GO:0002250">
    <property type="term" value="P:adaptive immune response"/>
    <property type="evidence" value="ECO:0007669"/>
    <property type="project" value="UniProtKB-KW"/>
</dbReference>
<keyword evidence="5" id="KW-0548">Nucleotidyltransferase</keyword>
<dbReference type="GO" id="GO:0045087">
    <property type="term" value="P:innate immune response"/>
    <property type="evidence" value="ECO:0007669"/>
    <property type="project" value="UniProtKB-KW"/>
</dbReference>
<proteinExistence type="predicted"/>
<feature type="region of interest" description="Disordered" evidence="1">
    <location>
        <begin position="740"/>
        <end position="785"/>
    </location>
</feature>
<dbReference type="GO" id="GO:0003964">
    <property type="term" value="F:RNA-directed DNA polymerase activity"/>
    <property type="evidence" value="ECO:0007669"/>
    <property type="project" value="UniProtKB-KW"/>
</dbReference>